<protein>
    <recommendedName>
        <fullName evidence="3">MoaD/ThiS family protein</fullName>
    </recommendedName>
</protein>
<sequence length="85" mass="8848">MDTPVVTVKLFAALRDAAGTGEVSVAAPTTLPTLLQELSERFGQRFADRLRVAAVMVDGMPTDPESERPVPAGAEVALLPPFAGG</sequence>
<dbReference type="InterPro" id="IPR003749">
    <property type="entry name" value="ThiS/MoaD-like"/>
</dbReference>
<accession>A0A346Y4R4</accession>
<name>A0A346Y4R4_9ACTN</name>
<dbReference type="EMBL" id="CP031165">
    <property type="protein sequence ID" value="AXV09461.1"/>
    <property type="molecule type" value="Genomic_DNA"/>
</dbReference>
<dbReference type="InterPro" id="IPR012675">
    <property type="entry name" value="Beta-grasp_dom_sf"/>
</dbReference>
<dbReference type="SUPFAM" id="SSF54285">
    <property type="entry name" value="MoaD/ThiS"/>
    <property type="match status" value="1"/>
</dbReference>
<dbReference type="CDD" id="cd17040">
    <property type="entry name" value="Ubl_MoaD_like"/>
    <property type="match status" value="1"/>
</dbReference>
<evidence type="ECO:0000313" key="2">
    <source>
        <dbReference type="Proteomes" id="UP000264006"/>
    </source>
</evidence>
<dbReference type="Pfam" id="PF02597">
    <property type="entry name" value="ThiS"/>
    <property type="match status" value="1"/>
</dbReference>
<dbReference type="RefSeq" id="WP_114593636.1">
    <property type="nucleotide sequence ID" value="NZ_CAXIBR010000017.1"/>
</dbReference>
<dbReference type="InterPro" id="IPR016155">
    <property type="entry name" value="Mopterin_synth/thiamin_S_b"/>
</dbReference>
<proteinExistence type="predicted"/>
<keyword evidence="2" id="KW-1185">Reference proteome</keyword>
<dbReference type="KEGG" id="euz:DVS28_a4800"/>
<evidence type="ECO:0008006" key="3">
    <source>
        <dbReference type="Google" id="ProtNLM"/>
    </source>
</evidence>
<dbReference type="OrthoDB" id="4331766at2"/>
<evidence type="ECO:0000313" key="1">
    <source>
        <dbReference type="EMBL" id="AXV09461.1"/>
    </source>
</evidence>
<organism evidence="1 2">
    <name type="scientific">Euzebya pacifica</name>
    <dbReference type="NCBI Taxonomy" id="1608957"/>
    <lineage>
        <taxon>Bacteria</taxon>
        <taxon>Bacillati</taxon>
        <taxon>Actinomycetota</taxon>
        <taxon>Nitriliruptoria</taxon>
        <taxon>Euzebyales</taxon>
    </lineage>
</organism>
<dbReference type="Proteomes" id="UP000264006">
    <property type="component" value="Chromosome"/>
</dbReference>
<reference evidence="1 2" key="1">
    <citation type="submission" date="2018-09" db="EMBL/GenBank/DDBJ databases">
        <title>Complete genome sequence of Euzebya sp. DY32-46 isolated from seawater of Pacific Ocean.</title>
        <authorList>
            <person name="Xu L."/>
            <person name="Wu Y.-H."/>
            <person name="Xu X.-W."/>
        </authorList>
    </citation>
    <scope>NUCLEOTIDE SEQUENCE [LARGE SCALE GENOMIC DNA]</scope>
    <source>
        <strain evidence="1 2">DY32-46</strain>
    </source>
</reference>
<gene>
    <name evidence="1" type="ORF">DVS28_a4800</name>
</gene>
<dbReference type="Gene3D" id="3.10.20.30">
    <property type="match status" value="1"/>
</dbReference>
<dbReference type="AlphaFoldDB" id="A0A346Y4R4"/>